<name>E3SJ12_9CAUD</name>
<evidence type="ECO:0000256" key="1">
    <source>
        <dbReference type="SAM" id="Coils"/>
    </source>
</evidence>
<proteinExistence type="predicted"/>
<evidence type="ECO:0000313" key="4">
    <source>
        <dbReference type="Proteomes" id="UP000006524"/>
    </source>
</evidence>
<protein>
    <submittedName>
        <fullName evidence="3">Scaffold prohead core protein</fullName>
    </submittedName>
</protein>
<reference evidence="3 4" key="1">
    <citation type="journal article" date="2010" name="Environ. Microbiol.">
        <title>Genomic analysis of oceanic cyanobacterial myoviruses compared with T4-like myoviruses from diverse hosts and environments.</title>
        <authorList>
            <person name="Sullivan M.B."/>
            <person name="Huang K.H."/>
            <person name="Ignacio-Espinoza J.C."/>
            <person name="Berlin A.M."/>
            <person name="Kelly L."/>
            <person name="Weigele P.R."/>
            <person name="DeFrancesco A.S."/>
            <person name="Kern S.E."/>
            <person name="Thompson L.R."/>
            <person name="Young S."/>
            <person name="Yandava C."/>
            <person name="Fu R."/>
            <person name="Krastins B."/>
            <person name="Chase M."/>
            <person name="Sarracino D."/>
            <person name="Osburne M.S."/>
            <person name="Henn M.R."/>
            <person name="Chisholm S.W."/>
        </authorList>
    </citation>
    <scope>NUCLEOTIDE SEQUENCE [LARGE SCALE GENOMIC DNA]</scope>
    <source>
        <strain evidence="3">8017-1</strain>
    </source>
</reference>
<dbReference type="KEGG" id="vg:10326750"/>
<feature type="region of interest" description="Disordered" evidence="2">
    <location>
        <begin position="318"/>
        <end position="340"/>
    </location>
</feature>
<feature type="coiled-coil region" evidence="1">
    <location>
        <begin position="236"/>
        <end position="263"/>
    </location>
</feature>
<dbReference type="Pfam" id="PF25623">
    <property type="entry name" value="T4_CASP"/>
    <property type="match status" value="1"/>
</dbReference>
<accession>E3SJ12</accession>
<sequence>MSSGDLQEMEVGTKQSKTAVNAGAKPADSMDTSIAGSYEDLGGPTPENYKPDDDSAKLKTPGGTLKGVKDVVTKGAKAAEPMKGIKEDEILEDEETIEEEETSTEEVVAEQEEVEEVDIEEDVNALLGGEELSEEFREKAKIIFEAALKSKVAEVTESLEQKYAAKLDEQVAEAKEELAERVDSYLEYVSDEWFQENALVIEHALKTEMTESFLQGMRGLFEEHYVSIPDDKYDVVESMVEKLDDMETKLNEQIEKNISLNKRLAESVADGILDQVSEGLAVTQKEKLASLSESVEFESEESYREKLETLKESYFASKKESSVAKSETLSEGVDNAAPESYSNSMSAYLRTLGSTLQN</sequence>
<dbReference type="GeneID" id="10326750"/>
<gene>
    <name evidence="3" type="primary">gp22</name>
    <name evidence="3" type="ORF">SSM2_118</name>
</gene>
<organism evidence="3 4">
    <name type="scientific">Synechococcus phage S-SM2</name>
    <dbReference type="NCBI Taxonomy" id="444860"/>
    <lineage>
        <taxon>Viruses</taxon>
        <taxon>Duplodnaviria</taxon>
        <taxon>Heunggongvirae</taxon>
        <taxon>Uroviricota</taxon>
        <taxon>Caudoviricetes</taxon>
        <taxon>Pantevenvirales</taxon>
        <taxon>Kyanoviridae</taxon>
        <taxon>Nilusvirus</taxon>
        <taxon>Nilusvirus ssm2</taxon>
    </lineage>
</organism>
<dbReference type="EMBL" id="GU071095">
    <property type="protein sequence ID" value="ADO97460.1"/>
    <property type="molecule type" value="Genomic_DNA"/>
</dbReference>
<keyword evidence="1" id="KW-0175">Coiled coil</keyword>
<dbReference type="Proteomes" id="UP000006524">
    <property type="component" value="Segment"/>
</dbReference>
<dbReference type="InterPro" id="IPR057966">
    <property type="entry name" value="T4_SCAF"/>
</dbReference>
<evidence type="ECO:0000313" key="3">
    <source>
        <dbReference type="EMBL" id="ADO97460.1"/>
    </source>
</evidence>
<dbReference type="RefSeq" id="YP_004322274.1">
    <property type="nucleotide sequence ID" value="NC_015279.1"/>
</dbReference>
<dbReference type="OrthoDB" id="10804at10239"/>
<feature type="region of interest" description="Disordered" evidence="2">
    <location>
        <begin position="1"/>
        <end position="65"/>
    </location>
</feature>
<keyword evidence="4" id="KW-1185">Reference proteome</keyword>
<evidence type="ECO:0000256" key="2">
    <source>
        <dbReference type="SAM" id="MobiDB-lite"/>
    </source>
</evidence>